<accession>A0ABS1C619</accession>
<feature type="region of interest" description="Disordered" evidence="1">
    <location>
        <begin position="120"/>
        <end position="139"/>
    </location>
</feature>
<dbReference type="RefSeq" id="WP_200507712.1">
    <property type="nucleotide sequence ID" value="NZ_JAEHFX010000012.1"/>
</dbReference>
<dbReference type="EMBL" id="JAEHFX010000012">
    <property type="protein sequence ID" value="MBK0404814.1"/>
    <property type="molecule type" value="Genomic_DNA"/>
</dbReference>
<dbReference type="Proteomes" id="UP000644147">
    <property type="component" value="Unassembled WGS sequence"/>
</dbReference>
<keyword evidence="3" id="KW-1185">Reference proteome</keyword>
<sequence>MSTKAPEIYKFEPSRKLVKPVIASTKSARINAMVKHQKTKVQNQYNAVPATDTTGKLRIQTQTSEETPVLIAAENPKVTAKKRNHYVELDFDAPETLQRLPQPVQTAQLQFKIRLMPQISEPGRTTGQPENPIRLQHTF</sequence>
<protein>
    <submittedName>
        <fullName evidence="2">Uncharacterized protein</fullName>
    </submittedName>
</protein>
<comment type="caution">
    <text evidence="2">The sequence shown here is derived from an EMBL/GenBank/DDBJ whole genome shotgun (WGS) entry which is preliminary data.</text>
</comment>
<evidence type="ECO:0000313" key="2">
    <source>
        <dbReference type="EMBL" id="MBK0404814.1"/>
    </source>
</evidence>
<name>A0ABS1C619_9BACT</name>
<proteinExistence type="predicted"/>
<reference evidence="2 3" key="1">
    <citation type="submission" date="2020-12" db="EMBL/GenBank/DDBJ databases">
        <title>Bacterial novel species Adhaeribacter sp. BT258 isolated from soil.</title>
        <authorList>
            <person name="Jung H.-Y."/>
        </authorList>
    </citation>
    <scope>NUCLEOTIDE SEQUENCE [LARGE SCALE GENOMIC DNA]</scope>
    <source>
        <strain evidence="2 3">BT258</strain>
    </source>
</reference>
<organism evidence="2 3">
    <name type="scientific">Adhaeribacter terrigena</name>
    <dbReference type="NCBI Taxonomy" id="2793070"/>
    <lineage>
        <taxon>Bacteria</taxon>
        <taxon>Pseudomonadati</taxon>
        <taxon>Bacteroidota</taxon>
        <taxon>Cytophagia</taxon>
        <taxon>Cytophagales</taxon>
        <taxon>Hymenobacteraceae</taxon>
        <taxon>Adhaeribacter</taxon>
    </lineage>
</organism>
<evidence type="ECO:0000256" key="1">
    <source>
        <dbReference type="SAM" id="MobiDB-lite"/>
    </source>
</evidence>
<gene>
    <name evidence="2" type="ORF">I5M27_17615</name>
</gene>
<evidence type="ECO:0000313" key="3">
    <source>
        <dbReference type="Proteomes" id="UP000644147"/>
    </source>
</evidence>